<evidence type="ECO:0000313" key="1">
    <source>
        <dbReference type="EMBL" id="BCI66771.1"/>
    </source>
</evidence>
<sequence>MLFTRPELTESVLTLVKTGDAEDRSIGRNYLMEENVSDQRLSDVETYNPASMHVREVVDNYFKVSVQGPDRGHLPSTFDKNMNSLALLSDSVEPIQKIVRLERIDGLLQKGGISFTVLEKALQDRQSSSLTGLTGLTDLFLDYPGERPSFATFRSELVEDLKTTDWLQRLIDRLGLYHHYPFNKTDTYRFALMEYTASEVIQQAHTKKIEQCFAVPTVLECQNNPAFFPVPRSTPHGFAVDLRERNPQRSTVREILHTRFDYSWTHVKRLAEWTGADLPDIEAARKRHLEALRQETGCRDFGDVEIRE</sequence>
<dbReference type="Proteomes" id="UP000515220">
    <property type="component" value="Chromosome"/>
</dbReference>
<gene>
    <name evidence="1" type="ORF">AAJCM20276_13950</name>
</gene>
<dbReference type="AlphaFoldDB" id="A0A6S6PJD1"/>
<accession>A0A6S6PJD1</accession>
<proteinExistence type="predicted"/>
<name>A0A6S6PJD1_ACEAC</name>
<dbReference type="EMBL" id="AP023326">
    <property type="protein sequence ID" value="BCI66771.1"/>
    <property type="molecule type" value="Genomic_DNA"/>
</dbReference>
<organism evidence="1 2">
    <name type="scientific">Acetobacter aceti</name>
    <dbReference type="NCBI Taxonomy" id="435"/>
    <lineage>
        <taxon>Bacteria</taxon>
        <taxon>Pseudomonadati</taxon>
        <taxon>Pseudomonadota</taxon>
        <taxon>Alphaproteobacteria</taxon>
        <taxon>Acetobacterales</taxon>
        <taxon>Acetobacteraceae</taxon>
        <taxon>Acetobacter</taxon>
        <taxon>Acetobacter subgen. Acetobacter</taxon>
    </lineage>
</organism>
<dbReference type="RefSeq" id="WP_232091894.1">
    <property type="nucleotide sequence ID" value="NZ_AP023326.1"/>
</dbReference>
<protein>
    <submittedName>
        <fullName evidence="1">Uncharacterized protein</fullName>
    </submittedName>
</protein>
<evidence type="ECO:0000313" key="2">
    <source>
        <dbReference type="Proteomes" id="UP000515220"/>
    </source>
</evidence>
<reference evidence="1 2" key="1">
    <citation type="submission" date="2020-07" db="EMBL/GenBank/DDBJ databases">
        <title>Complete Genome Sequence of an acetic acid bacterium, Acetobacter aceti JCM20276.</title>
        <authorList>
            <person name="Hirose Y."/>
            <person name="Mihara H."/>
        </authorList>
    </citation>
    <scope>NUCLEOTIDE SEQUENCE [LARGE SCALE GENOMIC DNA]</scope>
    <source>
        <strain evidence="1 2">JCM20276</strain>
    </source>
</reference>